<keyword evidence="4" id="KW-0456">Lyase</keyword>
<evidence type="ECO:0000256" key="3">
    <source>
        <dbReference type="ARBA" id="ARBA00011233"/>
    </source>
</evidence>
<dbReference type="InterPro" id="IPR013785">
    <property type="entry name" value="Aldolase_TIM"/>
</dbReference>
<dbReference type="EMBL" id="LAZR01005917">
    <property type="protein sequence ID" value="KKM96152.1"/>
    <property type="molecule type" value="Genomic_DNA"/>
</dbReference>
<evidence type="ECO:0000313" key="6">
    <source>
        <dbReference type="EMBL" id="KKM96152.1"/>
    </source>
</evidence>
<dbReference type="SUPFAM" id="SSF51569">
    <property type="entry name" value="Aldolase"/>
    <property type="match status" value="1"/>
</dbReference>
<evidence type="ECO:0000256" key="5">
    <source>
        <dbReference type="ARBA" id="ARBA00023277"/>
    </source>
</evidence>
<dbReference type="GO" id="GO:0016829">
    <property type="term" value="F:lyase activity"/>
    <property type="evidence" value="ECO:0007669"/>
    <property type="project" value="UniProtKB-KW"/>
</dbReference>
<dbReference type="Gene3D" id="3.20.20.70">
    <property type="entry name" value="Aldolase class I"/>
    <property type="match status" value="1"/>
</dbReference>
<sequence length="214" mass="22654">MSVKQNIIERIIAAKLISIIRLKEKCTVQPTVDALVAGGISVLEITTNTPNFADEIKKSRQRHPHILIGAGTVINADLAQKAIAGGAQFFVTPNTDREVAKIGNISDIPVLMGAMTPTEIVNAMAYGADIIKLFPAGDLGISYFRSLKGPFDKQAFFAVGGIGHNNIKDWFDAGIDGVGIGSSLVASDLNPDSDFAAVTVLAEKFMNSIAIDNG</sequence>
<comment type="similarity">
    <text evidence="2">Belongs to the KHG/KDPG aldolase family.</text>
</comment>
<dbReference type="InterPro" id="IPR000887">
    <property type="entry name" value="Aldlse_KDPG_KHG"/>
</dbReference>
<accession>A0A0F9PSL5</accession>
<protein>
    <recommendedName>
        <fullName evidence="7">2-dehydro-3-deoxyphosphogluconate aldolase/4-hydroxy-2-oxoglutarate aldolase</fullName>
    </recommendedName>
</protein>
<comment type="pathway">
    <text evidence="1">Carbohydrate acid metabolism.</text>
</comment>
<dbReference type="PANTHER" id="PTHR30246:SF1">
    <property type="entry name" value="2-DEHYDRO-3-DEOXY-6-PHOSPHOGALACTONATE ALDOLASE-RELATED"/>
    <property type="match status" value="1"/>
</dbReference>
<name>A0A0F9PSL5_9ZZZZ</name>
<evidence type="ECO:0000256" key="2">
    <source>
        <dbReference type="ARBA" id="ARBA00006906"/>
    </source>
</evidence>
<dbReference type="PROSITE" id="PS00160">
    <property type="entry name" value="ALDOLASE_KDPG_KHG_2"/>
    <property type="match status" value="1"/>
</dbReference>
<dbReference type="CDD" id="cd00452">
    <property type="entry name" value="KDPG_aldolase"/>
    <property type="match status" value="1"/>
</dbReference>
<proteinExistence type="inferred from homology"/>
<dbReference type="AlphaFoldDB" id="A0A0F9PSL5"/>
<comment type="subunit">
    <text evidence="3">Homotrimer.</text>
</comment>
<dbReference type="NCBIfam" id="TIGR01182">
    <property type="entry name" value="eda"/>
    <property type="match status" value="1"/>
</dbReference>
<reference evidence="6" key="1">
    <citation type="journal article" date="2015" name="Nature">
        <title>Complex archaea that bridge the gap between prokaryotes and eukaryotes.</title>
        <authorList>
            <person name="Spang A."/>
            <person name="Saw J.H."/>
            <person name="Jorgensen S.L."/>
            <person name="Zaremba-Niedzwiedzka K."/>
            <person name="Martijn J."/>
            <person name="Lind A.E."/>
            <person name="van Eijk R."/>
            <person name="Schleper C."/>
            <person name="Guy L."/>
            <person name="Ettema T.J."/>
        </authorList>
    </citation>
    <scope>NUCLEOTIDE SEQUENCE</scope>
</reference>
<evidence type="ECO:0000256" key="4">
    <source>
        <dbReference type="ARBA" id="ARBA00023239"/>
    </source>
</evidence>
<comment type="caution">
    <text evidence="6">The sequence shown here is derived from an EMBL/GenBank/DDBJ whole genome shotgun (WGS) entry which is preliminary data.</text>
</comment>
<organism evidence="6">
    <name type="scientific">marine sediment metagenome</name>
    <dbReference type="NCBI Taxonomy" id="412755"/>
    <lineage>
        <taxon>unclassified sequences</taxon>
        <taxon>metagenomes</taxon>
        <taxon>ecological metagenomes</taxon>
    </lineage>
</organism>
<dbReference type="Pfam" id="PF01081">
    <property type="entry name" value="Aldolase"/>
    <property type="match status" value="1"/>
</dbReference>
<dbReference type="InterPro" id="IPR031338">
    <property type="entry name" value="KDPG/KHG_AS_2"/>
</dbReference>
<keyword evidence="5" id="KW-0119">Carbohydrate metabolism</keyword>
<evidence type="ECO:0008006" key="7">
    <source>
        <dbReference type="Google" id="ProtNLM"/>
    </source>
</evidence>
<dbReference type="PANTHER" id="PTHR30246">
    <property type="entry name" value="2-KETO-3-DEOXY-6-PHOSPHOGLUCONATE ALDOLASE"/>
    <property type="match status" value="1"/>
</dbReference>
<evidence type="ECO:0000256" key="1">
    <source>
        <dbReference type="ARBA" id="ARBA00004761"/>
    </source>
</evidence>
<gene>
    <name evidence="6" type="ORF">LCGC14_1180980</name>
</gene>